<dbReference type="GO" id="GO:0000155">
    <property type="term" value="F:phosphorelay sensor kinase activity"/>
    <property type="evidence" value="ECO:0007669"/>
    <property type="project" value="InterPro"/>
</dbReference>
<name>A0A6P1BN20_9BRAD</name>
<dbReference type="InterPro" id="IPR035965">
    <property type="entry name" value="PAS-like_dom_sf"/>
</dbReference>
<dbReference type="Proteomes" id="UP000468531">
    <property type="component" value="Unassembled WGS sequence"/>
</dbReference>
<dbReference type="Gene3D" id="3.30.450.20">
    <property type="entry name" value="PAS domain"/>
    <property type="match status" value="6"/>
</dbReference>
<evidence type="ECO:0000256" key="4">
    <source>
        <dbReference type="ARBA" id="ARBA00022679"/>
    </source>
</evidence>
<dbReference type="Gene3D" id="3.30.565.10">
    <property type="entry name" value="Histidine kinase-like ATPase, C-terminal domain"/>
    <property type="match status" value="1"/>
</dbReference>
<dbReference type="InterPro" id="IPR004358">
    <property type="entry name" value="Sig_transdc_His_kin-like_C"/>
</dbReference>
<feature type="domain" description="PAS" evidence="7">
    <location>
        <begin position="285"/>
        <end position="358"/>
    </location>
</feature>
<feature type="domain" description="PAS" evidence="7">
    <location>
        <begin position="545"/>
        <end position="618"/>
    </location>
</feature>
<proteinExistence type="predicted"/>
<dbReference type="Pfam" id="PF02518">
    <property type="entry name" value="HATPase_c"/>
    <property type="match status" value="1"/>
</dbReference>
<dbReference type="SUPFAM" id="SSF47384">
    <property type="entry name" value="Homodimeric domain of signal transducing histidine kinase"/>
    <property type="match status" value="1"/>
</dbReference>
<comment type="catalytic activity">
    <reaction evidence="1">
        <text>ATP + protein L-histidine = ADP + protein N-phospho-L-histidine.</text>
        <dbReference type="EC" id="2.7.13.3"/>
    </reaction>
</comment>
<dbReference type="PANTHER" id="PTHR43304:SF1">
    <property type="entry name" value="PAC DOMAIN-CONTAINING PROTEIN"/>
    <property type="match status" value="1"/>
</dbReference>
<dbReference type="InterPro" id="IPR052162">
    <property type="entry name" value="Sensor_kinase/Photoreceptor"/>
</dbReference>
<dbReference type="PANTHER" id="PTHR43304">
    <property type="entry name" value="PHYTOCHROME-LIKE PROTEIN CPH1"/>
    <property type="match status" value="1"/>
</dbReference>
<keyword evidence="5" id="KW-0418">Kinase</keyword>
<reference evidence="9 10" key="1">
    <citation type="journal article" date="2020" name="Arch. Microbiol.">
        <title>Bradyrhizobium uaiense sp. nov., a new highly efficient cowpea symbiont.</title>
        <authorList>
            <person name="Cabral Michel D."/>
            <person name="Azarias Guimaraes A."/>
            <person name="Martins da Costa E."/>
            <person name="Soares de Carvalho T."/>
            <person name="Balsanelli E."/>
            <person name="Willems A."/>
            <person name="Maltempi de Souza E."/>
            <person name="de Souza Moreira F.M."/>
        </authorList>
    </citation>
    <scope>NUCLEOTIDE SEQUENCE [LARGE SCALE GENOMIC DNA]</scope>
    <source>
        <strain evidence="9 10">UFLA 03-164</strain>
    </source>
</reference>
<dbReference type="SMART" id="SM00388">
    <property type="entry name" value="HisKA"/>
    <property type="match status" value="1"/>
</dbReference>
<feature type="domain" description="PAC" evidence="8">
    <location>
        <begin position="232"/>
        <end position="284"/>
    </location>
</feature>
<dbReference type="InterPro" id="IPR013655">
    <property type="entry name" value="PAS_fold_3"/>
</dbReference>
<dbReference type="SMART" id="SM00387">
    <property type="entry name" value="HATPase_c"/>
    <property type="match status" value="1"/>
</dbReference>
<dbReference type="InterPro" id="IPR036890">
    <property type="entry name" value="HATPase_C_sf"/>
</dbReference>
<dbReference type="InterPro" id="IPR000700">
    <property type="entry name" value="PAS-assoc_C"/>
</dbReference>
<evidence type="ECO:0000313" key="10">
    <source>
        <dbReference type="Proteomes" id="UP000468531"/>
    </source>
</evidence>
<feature type="domain" description="PAS" evidence="7">
    <location>
        <begin position="26"/>
        <end position="101"/>
    </location>
</feature>
<dbReference type="SMART" id="SM00086">
    <property type="entry name" value="PAC"/>
    <property type="match status" value="6"/>
</dbReference>
<dbReference type="EC" id="2.7.13.3" evidence="2"/>
<feature type="domain" description="PAC" evidence="8">
    <location>
        <begin position="753"/>
        <end position="805"/>
    </location>
</feature>
<evidence type="ECO:0000256" key="1">
    <source>
        <dbReference type="ARBA" id="ARBA00000085"/>
    </source>
</evidence>
<dbReference type="InterPro" id="IPR000014">
    <property type="entry name" value="PAS"/>
</dbReference>
<evidence type="ECO:0000256" key="3">
    <source>
        <dbReference type="ARBA" id="ARBA00022553"/>
    </source>
</evidence>
<feature type="domain" description="Histidine kinase" evidence="6">
    <location>
        <begin position="825"/>
        <end position="1037"/>
    </location>
</feature>
<evidence type="ECO:0000256" key="5">
    <source>
        <dbReference type="ARBA" id="ARBA00022777"/>
    </source>
</evidence>
<dbReference type="CDD" id="cd00082">
    <property type="entry name" value="HisKA"/>
    <property type="match status" value="1"/>
</dbReference>
<dbReference type="InterPro" id="IPR003661">
    <property type="entry name" value="HisK_dim/P_dom"/>
</dbReference>
<evidence type="ECO:0000259" key="6">
    <source>
        <dbReference type="PROSITE" id="PS50109"/>
    </source>
</evidence>
<gene>
    <name evidence="9" type="ORF">FNJ47_28200</name>
</gene>
<dbReference type="PROSITE" id="PS50113">
    <property type="entry name" value="PAC"/>
    <property type="match status" value="6"/>
</dbReference>
<evidence type="ECO:0000259" key="7">
    <source>
        <dbReference type="PROSITE" id="PS50112"/>
    </source>
</evidence>
<keyword evidence="10" id="KW-1185">Reference proteome</keyword>
<organism evidence="9 10">
    <name type="scientific">Bradyrhizobium uaiense</name>
    <dbReference type="NCBI Taxonomy" id="2594946"/>
    <lineage>
        <taxon>Bacteria</taxon>
        <taxon>Pseudomonadati</taxon>
        <taxon>Pseudomonadota</taxon>
        <taxon>Alphaproteobacteria</taxon>
        <taxon>Hyphomicrobiales</taxon>
        <taxon>Nitrobacteraceae</taxon>
        <taxon>Bradyrhizobium</taxon>
    </lineage>
</organism>
<evidence type="ECO:0000259" key="8">
    <source>
        <dbReference type="PROSITE" id="PS50113"/>
    </source>
</evidence>
<feature type="domain" description="PAC" evidence="8">
    <location>
        <begin position="104"/>
        <end position="156"/>
    </location>
</feature>
<dbReference type="EMBL" id="VKHP01000137">
    <property type="protein sequence ID" value="NEU99604.1"/>
    <property type="molecule type" value="Genomic_DNA"/>
</dbReference>
<dbReference type="SUPFAM" id="SSF55785">
    <property type="entry name" value="PYP-like sensor domain (PAS domain)"/>
    <property type="match status" value="6"/>
</dbReference>
<dbReference type="NCBIfam" id="TIGR00229">
    <property type="entry name" value="sensory_box"/>
    <property type="match status" value="6"/>
</dbReference>
<dbReference type="SMART" id="SM00091">
    <property type="entry name" value="PAS"/>
    <property type="match status" value="6"/>
</dbReference>
<feature type="domain" description="PAS" evidence="7">
    <location>
        <begin position="414"/>
        <end position="489"/>
    </location>
</feature>
<dbReference type="SUPFAM" id="SSF55874">
    <property type="entry name" value="ATPase domain of HSP90 chaperone/DNA topoisomerase II/histidine kinase"/>
    <property type="match status" value="1"/>
</dbReference>
<dbReference type="AlphaFoldDB" id="A0A6P1BN20"/>
<dbReference type="Pfam" id="PF08447">
    <property type="entry name" value="PAS_3"/>
    <property type="match status" value="6"/>
</dbReference>
<dbReference type="FunFam" id="3.30.450.20:FF:000099">
    <property type="entry name" value="Sensory box sensor histidine kinase"/>
    <property type="match status" value="2"/>
</dbReference>
<feature type="domain" description="PAS" evidence="7">
    <location>
        <begin position="157"/>
        <end position="229"/>
    </location>
</feature>
<feature type="domain" description="PAS" evidence="7">
    <location>
        <begin position="673"/>
        <end position="750"/>
    </location>
</feature>
<dbReference type="PRINTS" id="PR00344">
    <property type="entry name" value="BCTRLSENSOR"/>
</dbReference>
<dbReference type="InterPro" id="IPR005467">
    <property type="entry name" value="His_kinase_dom"/>
</dbReference>
<feature type="domain" description="PAC" evidence="8">
    <location>
        <begin position="361"/>
        <end position="413"/>
    </location>
</feature>
<comment type="caution">
    <text evidence="9">The sequence shown here is derived from an EMBL/GenBank/DDBJ whole genome shotgun (WGS) entry which is preliminary data.</text>
</comment>
<feature type="domain" description="PAC" evidence="8">
    <location>
        <begin position="618"/>
        <end position="672"/>
    </location>
</feature>
<dbReference type="InterPro" id="IPR003594">
    <property type="entry name" value="HATPase_dom"/>
</dbReference>
<dbReference type="InterPro" id="IPR001610">
    <property type="entry name" value="PAC"/>
</dbReference>
<dbReference type="PROSITE" id="PS50109">
    <property type="entry name" value="HIS_KIN"/>
    <property type="match status" value="1"/>
</dbReference>
<evidence type="ECO:0000313" key="9">
    <source>
        <dbReference type="EMBL" id="NEU99604.1"/>
    </source>
</evidence>
<keyword evidence="3" id="KW-0597">Phosphoprotein</keyword>
<dbReference type="PROSITE" id="PS50112">
    <property type="entry name" value="PAS"/>
    <property type="match status" value="6"/>
</dbReference>
<dbReference type="InterPro" id="IPR036097">
    <property type="entry name" value="HisK_dim/P_sf"/>
</dbReference>
<protein>
    <recommendedName>
        <fullName evidence="2">histidine kinase</fullName>
        <ecNumber evidence="2">2.7.13.3</ecNumber>
    </recommendedName>
</protein>
<keyword evidence="4" id="KW-0808">Transferase</keyword>
<dbReference type="CDD" id="cd00130">
    <property type="entry name" value="PAS"/>
    <property type="match status" value="6"/>
</dbReference>
<feature type="domain" description="PAC" evidence="8">
    <location>
        <begin position="490"/>
        <end position="544"/>
    </location>
</feature>
<dbReference type="Pfam" id="PF00512">
    <property type="entry name" value="HisKA"/>
    <property type="match status" value="1"/>
</dbReference>
<evidence type="ECO:0000256" key="2">
    <source>
        <dbReference type="ARBA" id="ARBA00012438"/>
    </source>
</evidence>
<dbReference type="Gene3D" id="1.10.287.130">
    <property type="match status" value="1"/>
</dbReference>
<sequence>METVGFAMVFLGPLAKGKSPGRAQTKAEQALRIVESMPALAWFADVGGRFLYMNRSPRVVTGLPKEDLVPTKDDEFGFRKVVHPDDLDQVLKAWRHSLRTGHEYNCEHRMWHTSRGYRWYRSFGLPTRDPDGRVVGWYGTTIDINELKVAEAALRENERTLQQLIDAVPVLIWSLSPQGDPTYYNRQLIEYTGASAEQMKSIDVVIEAIIHPDDAAIVAEAVQRGIATGEGYSLKHRLRRADGVYRWVDARAEPMRNTQGEIVQWYGVCFDIHGQVLAEEGVRRSERKLQQLIDAVPALIWSTEPDGTPTYVSKRFTEVTGATLEDITAADGKPSLSVVHDDDRPQAIQAFMRSTKEGIPYIQRYRQLRRGGIYRWTETRAEALRDEKGNVIQWYGVSVDIHDMMMAQEAVRQNERQLQLLVDTVPTQIWCVTPEGEPSYINKTMMDYIGMKLEDFDAEGGLRGAIENLVHPDDRDALHRALGHSLRTGETFALRFRNRRRDGVYRWQEGRAEPLRNESGQITRWYGANIDIDNLLATEAALRNSTQQLQQMIDAVPINILSYDPAGRLTSASKRYLENVGTPPDHIQDFEALARYLAHPDDLAAVLRRALDGFATGTPFVNRFRRRDRHGDYPWIEARAQPLRDRSGEIVQWYMVSIDIESEVRTQEELRERERFLWQLVETLPAMIDCASPNGEPIYRSQRLRQFLGYDLESLDGTGKTRLDGTLDAGVHPDDVAGVKERYAHCLATGEPYARRHRLRRFDGEYRWVETRAEAMRSADGTIVQWNVICLDIDGEVRAQEALRFAQERLARASQAASLAELSASIAHEVNQPLAAVIANSHACQRWLTADPPNIDRAHRTVERIIRDANSAADVVSRIRALFKQSVDRRISMTLGDMITEVRELMAEEALRRSVRMEFEVEGGLPPVAVDRVQLQQVLINLIRNGMDAMDALTSGKRLRLRVRHVADTIQTEINDRGRGVEHPDRMFEPFFTTKEHGMGMGLAICRSIVESHGGKLWAETSEPPGATFIFTLPIEPSDAA</sequence>
<accession>A0A6P1BN20</accession>